<dbReference type="AlphaFoldDB" id="A0A6B0VNF7"/>
<proteinExistence type="predicted"/>
<evidence type="ECO:0000313" key="6">
    <source>
        <dbReference type="Proteomes" id="UP000434101"/>
    </source>
</evidence>
<keyword evidence="6" id="KW-1185">Reference proteome</keyword>
<dbReference type="GO" id="GO:0005524">
    <property type="term" value="F:ATP binding"/>
    <property type="evidence" value="ECO:0007669"/>
    <property type="project" value="UniProtKB-KW"/>
</dbReference>
<dbReference type="Gene3D" id="3.40.50.300">
    <property type="entry name" value="P-loop containing nucleotide triphosphate hydrolases"/>
    <property type="match status" value="1"/>
</dbReference>
<evidence type="ECO:0000256" key="2">
    <source>
        <dbReference type="ARBA" id="ARBA00022741"/>
    </source>
</evidence>
<dbReference type="InterPro" id="IPR050311">
    <property type="entry name" value="ORC1/CDC6"/>
</dbReference>
<dbReference type="Pfam" id="PF13191">
    <property type="entry name" value="AAA_16"/>
    <property type="match status" value="1"/>
</dbReference>
<evidence type="ECO:0000259" key="4">
    <source>
        <dbReference type="SMART" id="SM00382"/>
    </source>
</evidence>
<dbReference type="InterPro" id="IPR055237">
    <property type="entry name" value="Cdc6_lid"/>
</dbReference>
<dbReference type="PANTHER" id="PTHR10763:SF26">
    <property type="entry name" value="CELL DIVISION CONTROL PROTEIN 6 HOMOLOG"/>
    <property type="match status" value="1"/>
</dbReference>
<keyword evidence="3" id="KW-0067">ATP-binding</keyword>
<keyword evidence="2" id="KW-0547">Nucleotide-binding</keyword>
<dbReference type="SMART" id="SM00382">
    <property type="entry name" value="AAA"/>
    <property type="match status" value="1"/>
</dbReference>
<dbReference type="PANTHER" id="PTHR10763">
    <property type="entry name" value="CELL DIVISION CONTROL PROTEIN 6-RELATED"/>
    <property type="match status" value="1"/>
</dbReference>
<dbReference type="SUPFAM" id="SSF52540">
    <property type="entry name" value="P-loop containing nucleoside triphosphate hydrolases"/>
    <property type="match status" value="1"/>
</dbReference>
<evidence type="ECO:0000256" key="3">
    <source>
        <dbReference type="ARBA" id="ARBA00022840"/>
    </source>
</evidence>
<dbReference type="Proteomes" id="UP000434101">
    <property type="component" value="Unassembled WGS sequence"/>
</dbReference>
<organism evidence="5 6">
    <name type="scientific">Natronorubrum halalkaliphilum</name>
    <dbReference type="NCBI Taxonomy" id="2691917"/>
    <lineage>
        <taxon>Archaea</taxon>
        <taxon>Methanobacteriati</taxon>
        <taxon>Methanobacteriota</taxon>
        <taxon>Stenosarchaea group</taxon>
        <taxon>Halobacteria</taxon>
        <taxon>Halobacteriales</taxon>
        <taxon>Natrialbaceae</taxon>
        <taxon>Natronorubrum</taxon>
    </lineage>
</organism>
<reference evidence="5 6" key="1">
    <citation type="submission" date="2020-01" db="EMBL/GenBank/DDBJ databases">
        <title>Natronorubrum sp. JWXQ-INN 674 isolated from Inner Mongolia Autonomous Region of China.</title>
        <authorList>
            <person name="Xue Q."/>
        </authorList>
    </citation>
    <scope>NUCLEOTIDE SEQUENCE [LARGE SCALE GENOMIC DNA]</scope>
    <source>
        <strain evidence="5 6">JWXQ-INN-674</strain>
    </source>
</reference>
<dbReference type="EMBL" id="WUYX01000027">
    <property type="protein sequence ID" value="MXV62099.1"/>
    <property type="molecule type" value="Genomic_DNA"/>
</dbReference>
<evidence type="ECO:0000313" key="5">
    <source>
        <dbReference type="EMBL" id="MXV62099.1"/>
    </source>
</evidence>
<evidence type="ECO:0000256" key="1">
    <source>
        <dbReference type="ARBA" id="ARBA00022705"/>
    </source>
</evidence>
<dbReference type="GO" id="GO:0006260">
    <property type="term" value="P:DNA replication"/>
    <property type="evidence" value="ECO:0007669"/>
    <property type="project" value="UniProtKB-KW"/>
</dbReference>
<sequence>MIADIWVFDDDYQTDILHRNEELNSLSRLLEPATRGERADDVLIHGPSGVGKTATARWMLRDLRKRAAVSSALVECSGETANGIIHEAVEKHPTGTVVQRNSPRDELVSVLEEIVDEPFIIVLDEADVIPDLDVLDDLLSVELLSVIAITHSETEWLSRVEREIRPCFRGDSQINYRKYHVPELVDILEPRVEHGLIGDPVREGQLEWIADETGGVARWAIKSVLAAAELAEERRHEYFHEADVRDAFSRAKMKIRKDNLLSLPVPYQRLYELVRRAGPASGGEMKDAYLEHQEAIFDGRSKDPVSWRQACNYLSKMEDYDLIRMPGETNAKVYEAVDSELEAPVEFELRQTAELD</sequence>
<dbReference type="InterPro" id="IPR041664">
    <property type="entry name" value="AAA_16"/>
</dbReference>
<dbReference type="InterPro" id="IPR003593">
    <property type="entry name" value="AAA+_ATPase"/>
</dbReference>
<gene>
    <name evidence="5" type="ORF">GS429_08495</name>
</gene>
<protein>
    <submittedName>
        <fullName evidence="5">AAA family ATPase</fullName>
    </submittedName>
</protein>
<accession>A0A6B0VNF7</accession>
<dbReference type="OrthoDB" id="270161at2157"/>
<dbReference type="Gene3D" id="1.10.8.60">
    <property type="match status" value="1"/>
</dbReference>
<dbReference type="Pfam" id="PF22703">
    <property type="entry name" value="Cdc6_lid"/>
    <property type="match status" value="1"/>
</dbReference>
<name>A0A6B0VNF7_9EURY</name>
<keyword evidence="1" id="KW-0235">DNA replication</keyword>
<comment type="caution">
    <text evidence="5">The sequence shown here is derived from an EMBL/GenBank/DDBJ whole genome shotgun (WGS) entry which is preliminary data.</text>
</comment>
<dbReference type="InterPro" id="IPR027417">
    <property type="entry name" value="P-loop_NTPase"/>
</dbReference>
<feature type="domain" description="AAA+ ATPase" evidence="4">
    <location>
        <begin position="38"/>
        <end position="180"/>
    </location>
</feature>
<dbReference type="RefSeq" id="WP_160064547.1">
    <property type="nucleotide sequence ID" value="NZ_WUYX01000027.1"/>
</dbReference>